<name>A0A0D3I9V5_EMIH1</name>
<dbReference type="Gene3D" id="3.40.525.10">
    <property type="entry name" value="CRAL-TRIO lipid binding domain"/>
    <property type="match status" value="1"/>
</dbReference>
<dbReference type="InterPro" id="IPR036865">
    <property type="entry name" value="CRAL-TRIO_dom_sf"/>
</dbReference>
<keyword evidence="3" id="KW-1185">Reference proteome</keyword>
<dbReference type="SUPFAM" id="SSF52087">
    <property type="entry name" value="CRAL/TRIO domain"/>
    <property type="match status" value="1"/>
</dbReference>
<dbReference type="InterPro" id="IPR051064">
    <property type="entry name" value="SEC14/CRAL-TRIO_domain"/>
</dbReference>
<evidence type="ECO:0000313" key="2">
    <source>
        <dbReference type="EnsemblProtists" id="EOD08040"/>
    </source>
</evidence>
<dbReference type="PANTHER" id="PTHR23324:SF83">
    <property type="entry name" value="SEC14-LIKE PROTEIN 2"/>
    <property type="match status" value="1"/>
</dbReference>
<sequence>MMDISPVLPTLLREMPALPAHGSARDGGPLNIVAHDDLDPQSLMRALSPDEYLRGMLSLLECNAAAADQSSAASGSLARVSFVLCYGSLRHDMISLRFIGRYLSQCLALDAHYPNLVGTILCVNAPAAFARGYGLVKRWISEDIRGRIRVEEPATSAAAIAELAGPESLPTAFGGSCARLSAQQADAAGWSRVPIDERRRLWQQSKLAGYLLHEGEVRVEAEVETEEEKAFHGFSSSLGYPLPLAPEPVKPVRRPWWAACFPIARRIPRTLSTLSLDA</sequence>
<dbReference type="InterPro" id="IPR001251">
    <property type="entry name" value="CRAL-TRIO_dom"/>
</dbReference>
<feature type="domain" description="CRAL-TRIO" evidence="1">
    <location>
        <begin position="8"/>
        <end position="181"/>
    </location>
</feature>
<accession>A0A0D3I9V5</accession>
<dbReference type="PROSITE" id="PS50191">
    <property type="entry name" value="CRAL_TRIO"/>
    <property type="match status" value="1"/>
</dbReference>
<protein>
    <recommendedName>
        <fullName evidence="1">CRAL-TRIO domain-containing protein</fullName>
    </recommendedName>
</protein>
<organism evidence="2 3">
    <name type="scientific">Emiliania huxleyi (strain CCMP1516)</name>
    <dbReference type="NCBI Taxonomy" id="280463"/>
    <lineage>
        <taxon>Eukaryota</taxon>
        <taxon>Haptista</taxon>
        <taxon>Haptophyta</taxon>
        <taxon>Prymnesiophyceae</taxon>
        <taxon>Isochrysidales</taxon>
        <taxon>Noelaerhabdaceae</taxon>
        <taxon>Emiliania</taxon>
    </lineage>
</organism>
<evidence type="ECO:0000259" key="1">
    <source>
        <dbReference type="PROSITE" id="PS50191"/>
    </source>
</evidence>
<dbReference type="GO" id="GO:0005737">
    <property type="term" value="C:cytoplasm"/>
    <property type="evidence" value="ECO:0007669"/>
    <property type="project" value="TreeGrafter"/>
</dbReference>
<dbReference type="RefSeq" id="XP_005760469.1">
    <property type="nucleotide sequence ID" value="XM_005760412.1"/>
</dbReference>
<dbReference type="Proteomes" id="UP000013827">
    <property type="component" value="Unassembled WGS sequence"/>
</dbReference>
<reference evidence="3" key="1">
    <citation type="journal article" date="2013" name="Nature">
        <title>Pan genome of the phytoplankton Emiliania underpins its global distribution.</title>
        <authorList>
            <person name="Read B.A."/>
            <person name="Kegel J."/>
            <person name="Klute M.J."/>
            <person name="Kuo A."/>
            <person name="Lefebvre S.C."/>
            <person name="Maumus F."/>
            <person name="Mayer C."/>
            <person name="Miller J."/>
            <person name="Monier A."/>
            <person name="Salamov A."/>
            <person name="Young J."/>
            <person name="Aguilar M."/>
            <person name="Claverie J.M."/>
            <person name="Frickenhaus S."/>
            <person name="Gonzalez K."/>
            <person name="Herman E.K."/>
            <person name="Lin Y.C."/>
            <person name="Napier J."/>
            <person name="Ogata H."/>
            <person name="Sarno A.F."/>
            <person name="Shmutz J."/>
            <person name="Schroeder D."/>
            <person name="de Vargas C."/>
            <person name="Verret F."/>
            <person name="von Dassow P."/>
            <person name="Valentin K."/>
            <person name="Van de Peer Y."/>
            <person name="Wheeler G."/>
            <person name="Dacks J.B."/>
            <person name="Delwiche C.F."/>
            <person name="Dyhrman S.T."/>
            <person name="Glockner G."/>
            <person name="John U."/>
            <person name="Richards T."/>
            <person name="Worden A.Z."/>
            <person name="Zhang X."/>
            <person name="Grigoriev I.V."/>
            <person name="Allen A.E."/>
            <person name="Bidle K."/>
            <person name="Borodovsky M."/>
            <person name="Bowler C."/>
            <person name="Brownlee C."/>
            <person name="Cock J.M."/>
            <person name="Elias M."/>
            <person name="Gladyshev V.N."/>
            <person name="Groth M."/>
            <person name="Guda C."/>
            <person name="Hadaegh A."/>
            <person name="Iglesias-Rodriguez M.D."/>
            <person name="Jenkins J."/>
            <person name="Jones B.M."/>
            <person name="Lawson T."/>
            <person name="Leese F."/>
            <person name="Lindquist E."/>
            <person name="Lobanov A."/>
            <person name="Lomsadze A."/>
            <person name="Malik S.B."/>
            <person name="Marsh M.E."/>
            <person name="Mackinder L."/>
            <person name="Mock T."/>
            <person name="Mueller-Roeber B."/>
            <person name="Pagarete A."/>
            <person name="Parker M."/>
            <person name="Probert I."/>
            <person name="Quesneville H."/>
            <person name="Raines C."/>
            <person name="Rensing S.A."/>
            <person name="Riano-Pachon D.M."/>
            <person name="Richier S."/>
            <person name="Rokitta S."/>
            <person name="Shiraiwa Y."/>
            <person name="Soanes D.M."/>
            <person name="van der Giezen M."/>
            <person name="Wahlund T.M."/>
            <person name="Williams B."/>
            <person name="Wilson W."/>
            <person name="Wolfe G."/>
            <person name="Wurch L.L."/>
        </authorList>
    </citation>
    <scope>NUCLEOTIDE SEQUENCE</scope>
</reference>
<dbReference type="GeneID" id="17254194"/>
<dbReference type="AlphaFoldDB" id="A0A0D3I9V5"/>
<reference evidence="2" key="2">
    <citation type="submission" date="2024-10" db="UniProtKB">
        <authorList>
            <consortium name="EnsemblProtists"/>
        </authorList>
    </citation>
    <scope>IDENTIFICATION</scope>
</reference>
<dbReference type="PaxDb" id="2903-EOD08040"/>
<proteinExistence type="predicted"/>
<dbReference type="SMART" id="SM00516">
    <property type="entry name" value="SEC14"/>
    <property type="match status" value="1"/>
</dbReference>
<dbReference type="CDD" id="cd00170">
    <property type="entry name" value="SEC14"/>
    <property type="match status" value="1"/>
</dbReference>
<dbReference type="Pfam" id="PF00650">
    <property type="entry name" value="CRAL_TRIO"/>
    <property type="match status" value="1"/>
</dbReference>
<dbReference type="PANTHER" id="PTHR23324">
    <property type="entry name" value="SEC14 RELATED PROTEIN"/>
    <property type="match status" value="1"/>
</dbReference>
<dbReference type="KEGG" id="ehx:EMIHUDRAFT_120988"/>
<dbReference type="HOGENOM" id="CLU_1002663_0_0_1"/>
<dbReference type="EnsemblProtists" id="EOD08040">
    <property type="protein sequence ID" value="EOD08040"/>
    <property type="gene ID" value="EMIHUDRAFT_120988"/>
</dbReference>
<evidence type="ECO:0000313" key="3">
    <source>
        <dbReference type="Proteomes" id="UP000013827"/>
    </source>
</evidence>